<dbReference type="InterPro" id="IPR028018">
    <property type="entry name" value="DUF4646"/>
</dbReference>
<feature type="compositionally biased region" description="Polar residues" evidence="1">
    <location>
        <begin position="29"/>
        <end position="50"/>
    </location>
</feature>
<feature type="compositionally biased region" description="Basic and acidic residues" evidence="1">
    <location>
        <begin position="404"/>
        <end position="413"/>
    </location>
</feature>
<feature type="region of interest" description="Disordered" evidence="1">
    <location>
        <begin position="1"/>
        <end position="107"/>
    </location>
</feature>
<keyword evidence="3" id="KW-1185">Reference proteome</keyword>
<reference evidence="2 3" key="1">
    <citation type="submission" date="2018-03" db="EMBL/GenBank/DDBJ databases">
        <authorList>
            <person name="Guldener U."/>
        </authorList>
    </citation>
    <scope>NUCLEOTIDE SEQUENCE [LARGE SCALE GENOMIC DNA]</scope>
    <source>
        <strain evidence="2 3">NBRC100155</strain>
    </source>
</reference>
<organism evidence="2 3">
    <name type="scientific">Ustilago trichophora</name>
    <dbReference type="NCBI Taxonomy" id="86804"/>
    <lineage>
        <taxon>Eukaryota</taxon>
        <taxon>Fungi</taxon>
        <taxon>Dikarya</taxon>
        <taxon>Basidiomycota</taxon>
        <taxon>Ustilaginomycotina</taxon>
        <taxon>Ustilaginomycetes</taxon>
        <taxon>Ustilaginales</taxon>
        <taxon>Ustilaginaceae</taxon>
        <taxon>Ustilago</taxon>
    </lineage>
</organism>
<evidence type="ECO:0000313" key="3">
    <source>
        <dbReference type="Proteomes" id="UP000324022"/>
    </source>
</evidence>
<protein>
    <submittedName>
        <fullName evidence="2">Uncharacterized protein</fullName>
    </submittedName>
</protein>
<evidence type="ECO:0000313" key="2">
    <source>
        <dbReference type="EMBL" id="SPO30986.1"/>
    </source>
</evidence>
<sequence>MATTFSKRPASTQANASAPPPSYDVAVGTTPSGSYASPRTLSPLNASDNKQFGAFSEKEQREREQELYNYGGRRGESSSHSHSRSFASSSSLPSAPSNPGSAEPSSFVAKPLDAKTALARFGSPFATSPDWSPSPYDARLTHLPQLDFDLRIKMRFSGPSSEQRALAPPPSFSRHFQPYHPFPSQFEPIYIRSANNKKAQKQLLSDGFQPVYPGRLMVQHDVSAADWGRFLEDLVVAGRLTGKQSIISNVAPIAMHLGATGYFVTKTIEKGMKKRNDPLICEVVETFQQNFFSVRNLDVYIVHNGERLTARSPNATIPAGNFPVANRRSETGSSTNSSSSSSSSESEDDDAEARLQTINGQKLDESGRKMLRSQRKAERKQRRAEKKHERELNKIERKHKRAEKKHERELNKIEKKHKRAQRKYADMPDLPPLPQRGAGSSSSSIQSMNVPGHTGGWGGYHLIIAPLSPVVNVPAGDAAASMW</sequence>
<dbReference type="Proteomes" id="UP000324022">
    <property type="component" value="Unassembled WGS sequence"/>
</dbReference>
<feature type="compositionally biased region" description="Low complexity" evidence="1">
    <location>
        <begin position="80"/>
        <end position="102"/>
    </location>
</feature>
<evidence type="ECO:0000256" key="1">
    <source>
        <dbReference type="SAM" id="MobiDB-lite"/>
    </source>
</evidence>
<dbReference type="EMBL" id="OOIN01000036">
    <property type="protein sequence ID" value="SPO30986.1"/>
    <property type="molecule type" value="Genomic_DNA"/>
</dbReference>
<accession>A0A5C3EMQ6</accession>
<feature type="compositionally biased region" description="Basic and acidic residues" evidence="1">
    <location>
        <begin position="56"/>
        <end position="66"/>
    </location>
</feature>
<feature type="compositionally biased region" description="Low complexity" evidence="1">
    <location>
        <begin position="331"/>
        <end position="344"/>
    </location>
</feature>
<dbReference type="AlphaFoldDB" id="A0A5C3EMQ6"/>
<proteinExistence type="predicted"/>
<feature type="compositionally biased region" description="Basic residues" evidence="1">
    <location>
        <begin position="369"/>
        <end position="385"/>
    </location>
</feature>
<feature type="region of interest" description="Disordered" evidence="1">
    <location>
        <begin position="311"/>
        <end position="450"/>
    </location>
</feature>
<dbReference type="Pfam" id="PF15496">
    <property type="entry name" value="DUF4646"/>
    <property type="match status" value="1"/>
</dbReference>
<gene>
    <name evidence="2" type="ORF">UTRI_10243</name>
</gene>
<name>A0A5C3EMQ6_9BASI</name>
<dbReference type="OrthoDB" id="5314275at2759"/>
<feature type="compositionally biased region" description="Polar residues" evidence="1">
    <location>
        <begin position="1"/>
        <end position="16"/>
    </location>
</feature>
<feature type="compositionally biased region" description="Basic and acidic residues" evidence="1">
    <location>
        <begin position="386"/>
        <end position="395"/>
    </location>
</feature>